<protein>
    <submittedName>
        <fullName evidence="1">Uncharacterized protein</fullName>
    </submittedName>
</protein>
<gene>
    <name evidence="1" type="ORF">MSBR3_1121</name>
</gene>
<dbReference type="PATRIC" id="fig|1434107.4.peg.1482"/>
<dbReference type="HOGENOM" id="CLU_2695738_0_0_2"/>
<sequence>MLERTKADKGIERKNDNIAAFSNTIFFLLYFFGKAARFAVVEYPGTQKAIHICGSKTQNQVSSKFWLLEFLMY</sequence>
<evidence type="ECO:0000313" key="2">
    <source>
        <dbReference type="Proteomes" id="UP000033066"/>
    </source>
</evidence>
<proteinExistence type="predicted"/>
<dbReference type="KEGG" id="mbak:MSBR3_1121"/>
<name>A0A0E3WW63_METBA</name>
<dbReference type="Proteomes" id="UP000033066">
    <property type="component" value="Chromosome"/>
</dbReference>
<evidence type="ECO:0000313" key="1">
    <source>
        <dbReference type="EMBL" id="AKB81699.1"/>
    </source>
</evidence>
<reference evidence="1" key="1">
    <citation type="submission" date="2014-07" db="EMBL/GenBank/DDBJ databases">
        <title>Methanogenic archaea and the global carbon cycle.</title>
        <authorList>
            <person name="Henriksen J.R."/>
            <person name="Luke J."/>
            <person name="Reinhart S."/>
            <person name="Benedict M.N."/>
            <person name="Youngblut N.D."/>
            <person name="Metcalf M.E."/>
            <person name="Whitaker R.J."/>
            <person name="Metcalf W.W."/>
        </authorList>
    </citation>
    <scope>NUCLEOTIDE SEQUENCE [LARGE SCALE GENOMIC DNA]</scope>
    <source>
        <strain evidence="1">3</strain>
    </source>
</reference>
<keyword evidence="2" id="KW-1185">Reference proteome</keyword>
<dbReference type="AlphaFoldDB" id="A0A0E3WW63"/>
<organism evidence="1 2">
    <name type="scientific">Methanosarcina barkeri 3</name>
    <dbReference type="NCBI Taxonomy" id="1434107"/>
    <lineage>
        <taxon>Archaea</taxon>
        <taxon>Methanobacteriati</taxon>
        <taxon>Methanobacteriota</taxon>
        <taxon>Stenosarchaea group</taxon>
        <taxon>Methanomicrobia</taxon>
        <taxon>Methanosarcinales</taxon>
        <taxon>Methanosarcinaceae</taxon>
        <taxon>Methanosarcina</taxon>
    </lineage>
</organism>
<accession>A0A0E3WW63</accession>
<dbReference type="EMBL" id="CP009517">
    <property type="protein sequence ID" value="AKB81699.1"/>
    <property type="molecule type" value="Genomic_DNA"/>
</dbReference>